<sequence length="835" mass="92331">MSAQGQDAGTLMGQVFRWLLRIAAGLVVLVVLGIGLVYFLASQSLPDYNQTEKVAGLTAPVEIIRDNANVPHIFAPDDPDVFFGLGYAHAQDRLWQMTTLRRTVQGRLSEVFGARTLRIDRLLRRLDLYRLAQISFEAQDDYTKAALRAYAAGVNARLAEINDKALGRGAPEMFLFNTPVAPWQPADSIALIKLLALQLSGHLENEVLRARTSLMLNNDDRLKDIMPDAPGSGIAALPEYASLFPDLPRYAAGTPMSDDPLSPFPKHDMAGASNAWAAAPARSASGGTLLANDPHLGFTAPSVWYLARIELQSGGVIGATIPGIPAVLSGRSRQLGWGITSSYLDDQDVSIEKLNPADPEEYLTPEGYKRFKSRPSIIQIKDAPPITLTLRWTENGPVLPGSHYKLETVTPPGHVAALNWTALDPADTTMTAAMGLMRSTDVHQAIAAGEKFIAPSQNLMLIDRDTIAMKTLGAMPRRDPRHQSQGRMPSQGWRAENRWQGRLPYAANPEFVSPRGGILGNTNNKILDRPFPNHVSFLWGDTQRINRWDRLMQARQVHTRESFIEAQLDTVSFTARSLLPLIGADLWFTGEAAPKGTPERQRQIALEMLADWNGEMNEHMPEPLIYAAWLRALQKRLIEDELGPLAAEFKHVDPVFIERVYRNIDGAGIWCDVRQSAPKETCTDMARLALDDALVWIGEHYGTTLESLRWGDAHQATHDHPTLGEVPILRYFVNIRQSTSGGDNTLERGRTSGEDPDPFLNVHGAGYRGVYDLADPDSSVFIISTGQSGHFLSRYYDDMAQLWRRGEYIPMSLDVNLARAAAVGITHLIPEDSRD</sequence>
<accession>A0A8J3H553</accession>
<feature type="binding site" evidence="5">
    <location>
        <position position="348"/>
    </location>
    <ligand>
        <name>Ca(2+)</name>
        <dbReference type="ChEBI" id="CHEBI:29108"/>
    </ligand>
</feature>
<proteinExistence type="inferred from homology"/>
<dbReference type="AlphaFoldDB" id="A0A8J3H553"/>
<evidence type="ECO:0000313" key="8">
    <source>
        <dbReference type="Proteomes" id="UP000611500"/>
    </source>
</evidence>
<comment type="similarity">
    <text evidence="1">Belongs to the peptidase S45 family.</text>
</comment>
<dbReference type="GO" id="GO:0016811">
    <property type="term" value="F:hydrolase activity, acting on carbon-nitrogen (but not peptide) bonds, in linear amides"/>
    <property type="evidence" value="ECO:0007669"/>
    <property type="project" value="InterPro"/>
</dbReference>
<dbReference type="InterPro" id="IPR029055">
    <property type="entry name" value="Ntn_hydrolases_N"/>
</dbReference>
<feature type="binding site" evidence="5">
    <location>
        <position position="345"/>
    </location>
    <ligand>
        <name>Ca(2+)</name>
        <dbReference type="ChEBI" id="CHEBI:29108"/>
    </ligand>
</feature>
<dbReference type="PIRSF" id="PIRSF001227">
    <property type="entry name" value="Pen_acylase"/>
    <property type="match status" value="1"/>
</dbReference>
<dbReference type="InterPro" id="IPR023343">
    <property type="entry name" value="Penicillin_amidase_dom1"/>
</dbReference>
<dbReference type="Gene3D" id="3.60.20.10">
    <property type="entry name" value="Glutamine Phosphoribosylpyrophosphate, subunit 1, domain 1"/>
    <property type="match status" value="1"/>
</dbReference>
<dbReference type="Pfam" id="PF01804">
    <property type="entry name" value="Penicil_amidase"/>
    <property type="match status" value="1"/>
</dbReference>
<evidence type="ECO:0000313" key="7">
    <source>
        <dbReference type="EMBL" id="GHG80914.1"/>
    </source>
</evidence>
<dbReference type="SUPFAM" id="SSF56235">
    <property type="entry name" value="N-terminal nucleophile aminohydrolases (Ntn hydrolases)"/>
    <property type="match status" value="1"/>
</dbReference>
<keyword evidence="5" id="KW-0106">Calcium</keyword>
<dbReference type="Gene3D" id="2.30.120.10">
    <property type="match status" value="1"/>
</dbReference>
<dbReference type="GO" id="GO:0046872">
    <property type="term" value="F:metal ion binding"/>
    <property type="evidence" value="ECO:0007669"/>
    <property type="project" value="UniProtKB-KW"/>
</dbReference>
<evidence type="ECO:0000256" key="1">
    <source>
        <dbReference type="ARBA" id="ARBA00006586"/>
    </source>
</evidence>
<dbReference type="PANTHER" id="PTHR34218">
    <property type="entry name" value="PEPTIDASE S45 PENICILLIN AMIDASE"/>
    <property type="match status" value="1"/>
</dbReference>
<feature type="binding site" evidence="5">
    <location>
        <position position="206"/>
    </location>
    <ligand>
        <name>Ca(2+)</name>
        <dbReference type="ChEBI" id="CHEBI:29108"/>
    </ligand>
</feature>
<organism evidence="7 8">
    <name type="scientific">Pseudodonghicola xiamenensis</name>
    <dbReference type="NCBI Taxonomy" id="337702"/>
    <lineage>
        <taxon>Bacteria</taxon>
        <taxon>Pseudomonadati</taxon>
        <taxon>Pseudomonadota</taxon>
        <taxon>Alphaproteobacteria</taxon>
        <taxon>Rhodobacterales</taxon>
        <taxon>Paracoccaceae</taxon>
        <taxon>Pseudodonghicola</taxon>
    </lineage>
</organism>
<evidence type="ECO:0000256" key="6">
    <source>
        <dbReference type="SAM" id="Phobius"/>
    </source>
</evidence>
<keyword evidence="6" id="KW-1133">Transmembrane helix</keyword>
<feature type="active site" description="Nucleophile" evidence="4">
    <location>
        <position position="273"/>
    </location>
</feature>
<dbReference type="InterPro" id="IPR014395">
    <property type="entry name" value="Pen/GL7ACA/AHL_acylase"/>
</dbReference>
<keyword evidence="6" id="KW-0812">Transmembrane</keyword>
<dbReference type="PANTHER" id="PTHR34218:SF4">
    <property type="entry name" value="ACYL-HOMOSERINE LACTONE ACYLASE QUIP"/>
    <property type="match status" value="1"/>
</dbReference>
<evidence type="ECO:0000256" key="4">
    <source>
        <dbReference type="PIRSR" id="PIRSR001227-1"/>
    </source>
</evidence>
<keyword evidence="3" id="KW-0865">Zymogen</keyword>
<dbReference type="InterPro" id="IPR002692">
    <property type="entry name" value="S45"/>
</dbReference>
<dbReference type="Proteomes" id="UP000611500">
    <property type="component" value="Unassembled WGS sequence"/>
</dbReference>
<dbReference type="CDD" id="cd03747">
    <property type="entry name" value="Ntn_PGA_like"/>
    <property type="match status" value="1"/>
</dbReference>
<gene>
    <name evidence="7" type="ORF">GCM10010961_04540</name>
</gene>
<comment type="caution">
    <text evidence="7">The sequence shown here is derived from an EMBL/GenBank/DDBJ whole genome shotgun (WGS) entry which is preliminary data.</text>
</comment>
<dbReference type="Gene3D" id="1.10.439.10">
    <property type="entry name" value="Penicillin Amidohydrolase, domain 1"/>
    <property type="match status" value="1"/>
</dbReference>
<reference evidence="7" key="1">
    <citation type="journal article" date="2014" name="Int. J. Syst. Evol. Microbiol.">
        <title>Complete genome sequence of Corynebacterium casei LMG S-19264T (=DSM 44701T), isolated from a smear-ripened cheese.</title>
        <authorList>
            <consortium name="US DOE Joint Genome Institute (JGI-PGF)"/>
            <person name="Walter F."/>
            <person name="Albersmeier A."/>
            <person name="Kalinowski J."/>
            <person name="Ruckert C."/>
        </authorList>
    </citation>
    <scope>NUCLEOTIDE SEQUENCE</scope>
    <source>
        <strain evidence="7">CGMCC 1.7081</strain>
    </source>
</reference>
<dbReference type="GO" id="GO:0017000">
    <property type="term" value="P:antibiotic biosynthetic process"/>
    <property type="evidence" value="ECO:0007669"/>
    <property type="project" value="InterPro"/>
</dbReference>
<keyword evidence="6" id="KW-0472">Membrane</keyword>
<evidence type="ECO:0000256" key="2">
    <source>
        <dbReference type="ARBA" id="ARBA00022801"/>
    </source>
</evidence>
<reference evidence="7" key="2">
    <citation type="submission" date="2020-09" db="EMBL/GenBank/DDBJ databases">
        <authorList>
            <person name="Sun Q."/>
            <person name="Zhou Y."/>
        </authorList>
    </citation>
    <scope>NUCLEOTIDE SEQUENCE</scope>
    <source>
        <strain evidence="7">CGMCC 1.7081</strain>
    </source>
</reference>
<evidence type="ECO:0000256" key="5">
    <source>
        <dbReference type="PIRSR" id="PIRSR001227-2"/>
    </source>
</evidence>
<comment type="cofactor">
    <cofactor evidence="5">
        <name>Ca(2+)</name>
        <dbReference type="ChEBI" id="CHEBI:29108"/>
    </cofactor>
    <text evidence="5">Binds 1 Ca(2+) ion per dimer.</text>
</comment>
<name>A0A8J3H553_9RHOB</name>
<dbReference type="InterPro" id="IPR043146">
    <property type="entry name" value="Penicillin_amidase_N_B-knob"/>
</dbReference>
<evidence type="ECO:0000256" key="3">
    <source>
        <dbReference type="ARBA" id="ARBA00023145"/>
    </source>
</evidence>
<keyword evidence="5" id="KW-0479">Metal-binding</keyword>
<keyword evidence="8" id="KW-1185">Reference proteome</keyword>
<dbReference type="Gene3D" id="1.10.1400.10">
    <property type="match status" value="1"/>
</dbReference>
<dbReference type="EMBL" id="BNAP01000001">
    <property type="protein sequence ID" value="GHG80914.1"/>
    <property type="molecule type" value="Genomic_DNA"/>
</dbReference>
<dbReference type="InterPro" id="IPR043147">
    <property type="entry name" value="Penicillin_amidase_A-knob"/>
</dbReference>
<feature type="transmembrane region" description="Helical" evidence="6">
    <location>
        <begin position="18"/>
        <end position="41"/>
    </location>
</feature>
<keyword evidence="2" id="KW-0378">Hydrolase</keyword>
<protein>
    <submittedName>
        <fullName evidence="7">Penicillin acylase</fullName>
    </submittedName>
</protein>